<name>A0ABZ2BY21_9RHOB</name>
<proteinExistence type="predicted"/>
<protein>
    <submittedName>
        <fullName evidence="1">Uncharacterized protein</fullName>
    </submittedName>
</protein>
<dbReference type="Proteomes" id="UP001318682">
    <property type="component" value="Chromosome"/>
</dbReference>
<dbReference type="EMBL" id="CP143423">
    <property type="protein sequence ID" value="WVX50216.1"/>
    <property type="molecule type" value="Genomic_DNA"/>
</dbReference>
<reference evidence="2" key="2">
    <citation type="submission" date="2024-01" db="EMBL/GenBank/DDBJ databases">
        <title>Roseobacter fucihabitans sp. nov., isolated from the brown alga Fucus spiralis.</title>
        <authorList>
            <person name="Hahnke S."/>
            <person name="Berger M."/>
            <person name="Schlingloff A."/>
            <person name="Athale I."/>
            <person name="Neumann-Schaal M."/>
            <person name="Adenaya A."/>
            <person name="Poehlein A."/>
            <person name="Daniel R."/>
            <person name="Pertersen J."/>
            <person name="Brinkhoff T."/>
        </authorList>
    </citation>
    <scope>NUCLEOTIDE SEQUENCE [LARGE SCALE GENOMIC DNA]</scope>
    <source>
        <strain evidence="2">B14</strain>
    </source>
</reference>
<evidence type="ECO:0000313" key="1">
    <source>
        <dbReference type="EMBL" id="WVX50216.1"/>
    </source>
</evidence>
<sequence>MSASMRPPCRGEKVYGQTRDEILTVQYVSYSTPTDIKFDNSTEQRHLF</sequence>
<organism evidence="1 2">
    <name type="scientific">Roseobacter fucihabitans</name>
    <dbReference type="NCBI Taxonomy" id="1537242"/>
    <lineage>
        <taxon>Bacteria</taxon>
        <taxon>Pseudomonadati</taxon>
        <taxon>Pseudomonadota</taxon>
        <taxon>Alphaproteobacteria</taxon>
        <taxon>Rhodobacterales</taxon>
        <taxon>Roseobacteraceae</taxon>
        <taxon>Roseobacter</taxon>
    </lineage>
</organism>
<reference evidence="1 2" key="1">
    <citation type="submission" date="2015-07" db="EMBL/GenBank/DDBJ databases">
        <authorList>
            <person name="Voget S."/>
            <person name="Dogs M."/>
            <person name="Brinkhoff T.H."/>
            <person name="Daniel R."/>
        </authorList>
    </citation>
    <scope>NUCLEOTIDE SEQUENCE [LARGE SCALE GENOMIC DNA]</scope>
    <source>
        <strain evidence="1 2">B14</strain>
    </source>
</reference>
<keyword evidence="2" id="KW-1185">Reference proteome</keyword>
<accession>A0ABZ2BY21</accession>
<gene>
    <name evidence="1" type="ORF">ROLI_033130</name>
</gene>
<evidence type="ECO:0000313" key="2">
    <source>
        <dbReference type="Proteomes" id="UP001318682"/>
    </source>
</evidence>